<evidence type="ECO:0000256" key="4">
    <source>
        <dbReference type="ARBA" id="ARBA00022723"/>
    </source>
</evidence>
<dbReference type="Proteomes" id="UP000320225">
    <property type="component" value="Unassembled WGS sequence"/>
</dbReference>
<gene>
    <name evidence="14" type="primary">htpX_3</name>
    <name evidence="14" type="ORF">Tsedi_01882</name>
</gene>
<dbReference type="PANTHER" id="PTHR43221:SF2">
    <property type="entry name" value="PROTEASE HTPX HOMOLOG"/>
    <property type="match status" value="1"/>
</dbReference>
<proteinExistence type="inferred from homology"/>
<feature type="domain" description="Peptidase M48" evidence="13">
    <location>
        <begin position="103"/>
        <end position="317"/>
    </location>
</feature>
<keyword evidence="2 10" id="KW-0645">Protease</keyword>
<dbReference type="InterPro" id="IPR001915">
    <property type="entry name" value="Peptidase_M48"/>
</dbReference>
<evidence type="ECO:0000256" key="9">
    <source>
        <dbReference type="ARBA" id="ARBA00023136"/>
    </source>
</evidence>
<evidence type="ECO:0000256" key="2">
    <source>
        <dbReference type="ARBA" id="ARBA00022670"/>
    </source>
</evidence>
<organism evidence="14 15">
    <name type="scientific">Tepidimonas sediminis</name>
    <dbReference type="NCBI Taxonomy" id="2588941"/>
    <lineage>
        <taxon>Bacteria</taxon>
        <taxon>Pseudomonadati</taxon>
        <taxon>Pseudomonadota</taxon>
        <taxon>Betaproteobacteria</taxon>
        <taxon>Burkholderiales</taxon>
        <taxon>Tepidimonas</taxon>
    </lineage>
</organism>
<dbReference type="GO" id="GO:0046872">
    <property type="term" value="F:metal ion binding"/>
    <property type="evidence" value="ECO:0007669"/>
    <property type="project" value="UniProtKB-KW"/>
</dbReference>
<evidence type="ECO:0000256" key="12">
    <source>
        <dbReference type="SAM" id="Phobius"/>
    </source>
</evidence>
<keyword evidence="7 12" id="KW-1133">Transmembrane helix</keyword>
<feature type="transmembrane region" description="Helical" evidence="12">
    <location>
        <begin position="20"/>
        <end position="43"/>
    </location>
</feature>
<sequence>MRAFFDRQAEARRQTRRLLVLFGLMVAAVVAAVNGALALAWRLMAGGGWLGYPRFFFEVNTGVTLLFVLGGWWLESNTLRHEGGAALARRLGARPAREADFDERRLVHVVREMALAAGMTPPAVMVIERDAAINAFATGWDERDAVVALTEGALRHLTRAELQGVVAHELSHIREGDTRLNMRLVGMVYGLEMLYRLGEQLMEPDARGRRHAGALIGLALRVAGWLGWVAGHALQAAVARQREFLADARAVQWTRQRDGLGRALRKVLGQRRGEGDAGDGPLPLPQARHLWLVSVPRDAWLPWFDPHPPLAQRIARLYGGTMPPLPPHDGLDAADEPVVPARPTPV</sequence>
<evidence type="ECO:0000256" key="10">
    <source>
        <dbReference type="RuleBase" id="RU003983"/>
    </source>
</evidence>
<evidence type="ECO:0000256" key="8">
    <source>
        <dbReference type="ARBA" id="ARBA00023049"/>
    </source>
</evidence>
<accession>A0A554WLK9</accession>
<dbReference type="PANTHER" id="PTHR43221">
    <property type="entry name" value="PROTEASE HTPX"/>
    <property type="match status" value="1"/>
</dbReference>
<evidence type="ECO:0000256" key="3">
    <source>
        <dbReference type="ARBA" id="ARBA00022692"/>
    </source>
</evidence>
<dbReference type="EC" id="3.4.24.-" evidence="14"/>
<evidence type="ECO:0000313" key="15">
    <source>
        <dbReference type="Proteomes" id="UP000320225"/>
    </source>
</evidence>
<evidence type="ECO:0000256" key="7">
    <source>
        <dbReference type="ARBA" id="ARBA00022989"/>
    </source>
</evidence>
<dbReference type="GO" id="GO:0006508">
    <property type="term" value="P:proteolysis"/>
    <property type="evidence" value="ECO:0007669"/>
    <property type="project" value="UniProtKB-KW"/>
</dbReference>
<dbReference type="GO" id="GO:0004222">
    <property type="term" value="F:metalloendopeptidase activity"/>
    <property type="evidence" value="ECO:0007669"/>
    <property type="project" value="InterPro"/>
</dbReference>
<evidence type="ECO:0000256" key="11">
    <source>
        <dbReference type="SAM" id="MobiDB-lite"/>
    </source>
</evidence>
<keyword evidence="15" id="KW-1185">Reference proteome</keyword>
<evidence type="ECO:0000256" key="1">
    <source>
        <dbReference type="ARBA" id="ARBA00022475"/>
    </source>
</evidence>
<reference evidence="14 15" key="1">
    <citation type="submission" date="2019-07" db="EMBL/GenBank/DDBJ databases">
        <title>Tepidimonas sediminis YIM 72259 draft genome.</title>
        <authorList>
            <person name="Da Costa M.S."/>
            <person name="Froufe H.J.C."/>
            <person name="Egas C."/>
            <person name="Albuquerque L."/>
        </authorList>
    </citation>
    <scope>NUCLEOTIDE SEQUENCE [LARGE SCALE GENOMIC DNA]</scope>
    <source>
        <strain evidence="14 15">YIM 72259</strain>
    </source>
</reference>
<feature type="transmembrane region" description="Helical" evidence="12">
    <location>
        <begin position="55"/>
        <end position="74"/>
    </location>
</feature>
<dbReference type="Pfam" id="PF01435">
    <property type="entry name" value="Peptidase_M48"/>
    <property type="match status" value="1"/>
</dbReference>
<keyword evidence="9 12" id="KW-0472">Membrane</keyword>
<keyword evidence="3 12" id="KW-0812">Transmembrane</keyword>
<keyword evidence="6 10" id="KW-0862">Zinc</keyword>
<comment type="similarity">
    <text evidence="10">Belongs to the peptidase M48 family.</text>
</comment>
<dbReference type="InterPro" id="IPR050083">
    <property type="entry name" value="HtpX_protease"/>
</dbReference>
<keyword evidence="1" id="KW-1003">Cell membrane</keyword>
<evidence type="ECO:0000256" key="6">
    <source>
        <dbReference type="ARBA" id="ARBA00022833"/>
    </source>
</evidence>
<dbReference type="RefSeq" id="WP_246099250.1">
    <property type="nucleotide sequence ID" value="NZ_VJND01000012.1"/>
</dbReference>
<comment type="caution">
    <text evidence="14">The sequence shown here is derived from an EMBL/GenBank/DDBJ whole genome shotgun (WGS) entry which is preliminary data.</text>
</comment>
<evidence type="ECO:0000256" key="5">
    <source>
        <dbReference type="ARBA" id="ARBA00022801"/>
    </source>
</evidence>
<feature type="region of interest" description="Disordered" evidence="11">
    <location>
        <begin position="325"/>
        <end position="346"/>
    </location>
</feature>
<evidence type="ECO:0000313" key="14">
    <source>
        <dbReference type="EMBL" id="TSE24449.1"/>
    </source>
</evidence>
<evidence type="ECO:0000259" key="13">
    <source>
        <dbReference type="Pfam" id="PF01435"/>
    </source>
</evidence>
<dbReference type="AlphaFoldDB" id="A0A554WLK9"/>
<comment type="cofactor">
    <cofactor evidence="10">
        <name>Zn(2+)</name>
        <dbReference type="ChEBI" id="CHEBI:29105"/>
    </cofactor>
    <text evidence="10">Binds 1 zinc ion per subunit.</text>
</comment>
<dbReference type="EMBL" id="VJND01000012">
    <property type="protein sequence ID" value="TSE24449.1"/>
    <property type="molecule type" value="Genomic_DNA"/>
</dbReference>
<keyword evidence="8 10" id="KW-0482">Metalloprotease</keyword>
<name>A0A554WLK9_9BURK</name>
<keyword evidence="4" id="KW-0479">Metal-binding</keyword>
<dbReference type="Gene3D" id="3.30.2010.10">
    <property type="entry name" value="Metalloproteases ('zincins'), catalytic domain"/>
    <property type="match status" value="1"/>
</dbReference>
<protein>
    <submittedName>
        <fullName evidence="14">Protease HtpX</fullName>
        <ecNumber evidence="14">3.4.24.-</ecNumber>
    </submittedName>
</protein>
<keyword evidence="5 10" id="KW-0378">Hydrolase</keyword>